<reference evidence="2" key="2">
    <citation type="submission" date="2015-01" db="EMBL/GenBank/DDBJ databases">
        <title>Evolutionary Origins and Diversification of the Mycorrhizal Mutualists.</title>
        <authorList>
            <consortium name="DOE Joint Genome Institute"/>
            <consortium name="Mycorrhizal Genomics Consortium"/>
            <person name="Kohler A."/>
            <person name="Kuo A."/>
            <person name="Nagy L.G."/>
            <person name="Floudas D."/>
            <person name="Copeland A."/>
            <person name="Barry K.W."/>
            <person name="Cichocki N."/>
            <person name="Veneault-Fourrey C."/>
            <person name="LaButti K."/>
            <person name="Lindquist E.A."/>
            <person name="Lipzen A."/>
            <person name="Lundell T."/>
            <person name="Morin E."/>
            <person name="Murat C."/>
            <person name="Riley R."/>
            <person name="Ohm R."/>
            <person name="Sun H."/>
            <person name="Tunlid A."/>
            <person name="Henrissat B."/>
            <person name="Grigoriev I.V."/>
            <person name="Hibbett D.S."/>
            <person name="Martin F."/>
        </authorList>
    </citation>
    <scope>NUCLEOTIDE SEQUENCE [LARGE SCALE GENOMIC DNA]</scope>
    <source>
        <strain evidence="2">441</strain>
    </source>
</reference>
<reference evidence="1 2" key="1">
    <citation type="submission" date="2014-04" db="EMBL/GenBank/DDBJ databases">
        <authorList>
            <consortium name="DOE Joint Genome Institute"/>
            <person name="Kuo A."/>
            <person name="Kohler A."/>
            <person name="Costa M.D."/>
            <person name="Nagy L.G."/>
            <person name="Floudas D."/>
            <person name="Copeland A."/>
            <person name="Barry K.W."/>
            <person name="Cichocki N."/>
            <person name="Veneault-Fourrey C."/>
            <person name="LaButti K."/>
            <person name="Lindquist E.A."/>
            <person name="Lipzen A."/>
            <person name="Lundell T."/>
            <person name="Morin E."/>
            <person name="Murat C."/>
            <person name="Sun H."/>
            <person name="Tunlid A."/>
            <person name="Henrissat B."/>
            <person name="Grigoriev I.V."/>
            <person name="Hibbett D.S."/>
            <person name="Martin F."/>
            <person name="Nordberg H.P."/>
            <person name="Cantor M.N."/>
            <person name="Hua S.X."/>
        </authorList>
    </citation>
    <scope>NUCLEOTIDE SEQUENCE [LARGE SCALE GENOMIC DNA]</scope>
    <source>
        <strain evidence="1 2">441</strain>
    </source>
</reference>
<dbReference type="STRING" id="765257.A0A0C9Z1A7"/>
<dbReference type="AlphaFoldDB" id="A0A0C9Z1A7"/>
<accession>A0A0C9Z1A7</accession>
<keyword evidence="2" id="KW-1185">Reference proteome</keyword>
<organism evidence="1 2">
    <name type="scientific">Pisolithus microcarpus 441</name>
    <dbReference type="NCBI Taxonomy" id="765257"/>
    <lineage>
        <taxon>Eukaryota</taxon>
        <taxon>Fungi</taxon>
        <taxon>Dikarya</taxon>
        <taxon>Basidiomycota</taxon>
        <taxon>Agaricomycotina</taxon>
        <taxon>Agaricomycetes</taxon>
        <taxon>Agaricomycetidae</taxon>
        <taxon>Boletales</taxon>
        <taxon>Sclerodermatineae</taxon>
        <taxon>Pisolithaceae</taxon>
        <taxon>Pisolithus</taxon>
    </lineage>
</organism>
<dbReference type="OrthoDB" id="2674484at2759"/>
<proteinExistence type="predicted"/>
<evidence type="ECO:0000313" key="2">
    <source>
        <dbReference type="Proteomes" id="UP000054018"/>
    </source>
</evidence>
<sequence>MNILSWLKKKKNTSNRSLPSVLFPVRDYTAPIHTWASAIQILAESKRCRLRKICHCKVTGTGSFAHHEFLLVHIRHPSGREAIGRIERSPSVPIPLPLSSIHSGTSNLTTSDRDTISLAYDGTSECLTRHLDCAQLYTLTYSKSSEAPSVAHLAALLVTLSTHGGPTTGAGCTGEHASAWFAYCVVEVLRGIFSGKGKANKNWVRVPYNGMRVDPPDRVDVLVRKFTSAWQDFSRKMGNTSQHLQHDSRVSCLYTNVITSDANQSWVATECSSPPSASEIRPEGRDGCICRYAKDNGVVEVRHGGPPKQVPSDSPFSFVVPEAHVRCRYQRKSIVPSGGLYPMVTICLFAGHVTLPVDSKCLGSHRLGTMLQLREFRVHACHSMLSCG</sequence>
<dbReference type="HOGENOM" id="CLU_711985_0_0_1"/>
<gene>
    <name evidence="1" type="ORF">PISMIDRAFT_106451</name>
</gene>
<evidence type="ECO:0000313" key="1">
    <source>
        <dbReference type="EMBL" id="KIK20074.1"/>
    </source>
</evidence>
<dbReference type="Proteomes" id="UP000054018">
    <property type="component" value="Unassembled WGS sequence"/>
</dbReference>
<dbReference type="EMBL" id="KN833772">
    <property type="protein sequence ID" value="KIK20074.1"/>
    <property type="molecule type" value="Genomic_DNA"/>
</dbReference>
<name>A0A0C9Z1A7_9AGAM</name>
<protein>
    <submittedName>
        <fullName evidence="1">Uncharacterized protein</fullName>
    </submittedName>
</protein>